<dbReference type="SMART" id="SM00530">
    <property type="entry name" value="HTH_XRE"/>
    <property type="match status" value="1"/>
</dbReference>
<dbReference type="HOGENOM" id="CLU_140230_2_1_6"/>
<dbReference type="Pfam" id="PF01381">
    <property type="entry name" value="HTH_3"/>
    <property type="match status" value="1"/>
</dbReference>
<dbReference type="AlphaFoldDB" id="B2VB40"/>
<dbReference type="RefSeq" id="WP_012443493.1">
    <property type="nucleotide sequence ID" value="NC_010699.1"/>
</dbReference>
<proteinExistence type="predicted"/>
<accession>B2VB40</accession>
<evidence type="ECO:0000313" key="4">
    <source>
        <dbReference type="Proteomes" id="UP000001726"/>
    </source>
</evidence>
<dbReference type="Gene3D" id="1.10.260.40">
    <property type="entry name" value="lambda repressor-like DNA-binding domains"/>
    <property type="match status" value="1"/>
</dbReference>
<dbReference type="CDD" id="cd00093">
    <property type="entry name" value="HTH_XRE"/>
    <property type="match status" value="1"/>
</dbReference>
<name>B2VB40_ERWT9</name>
<dbReference type="SUPFAM" id="SSF47413">
    <property type="entry name" value="lambda repressor-like DNA-binding domains"/>
    <property type="match status" value="1"/>
</dbReference>
<feature type="domain" description="HTH cro/C1-type" evidence="2">
    <location>
        <begin position="19"/>
        <end position="67"/>
    </location>
</feature>
<evidence type="ECO:0000256" key="1">
    <source>
        <dbReference type="ARBA" id="ARBA00023125"/>
    </source>
</evidence>
<protein>
    <submittedName>
        <fullName evidence="3">HTH-type transcriptional regulator HI1251</fullName>
    </submittedName>
</protein>
<dbReference type="Proteomes" id="UP000001726">
    <property type="component" value="Plasmid pET45"/>
</dbReference>
<keyword evidence="4" id="KW-1185">Reference proteome</keyword>
<evidence type="ECO:0000259" key="2">
    <source>
        <dbReference type="PROSITE" id="PS50943"/>
    </source>
</evidence>
<dbReference type="PANTHER" id="PTHR36924:SF1">
    <property type="entry name" value="ANTITOXIN HIGA-1"/>
    <property type="match status" value="1"/>
</dbReference>
<dbReference type="PROSITE" id="PS50943">
    <property type="entry name" value="HTH_CROC1"/>
    <property type="match status" value="1"/>
</dbReference>
<dbReference type="InterPro" id="IPR010982">
    <property type="entry name" value="Lambda_DNA-bd_dom_sf"/>
</dbReference>
<keyword evidence="1" id="KW-0238">DNA-binding</keyword>
<dbReference type="NCBIfam" id="TIGR02607">
    <property type="entry name" value="antidote_HigA"/>
    <property type="match status" value="1"/>
</dbReference>
<dbReference type="PANTHER" id="PTHR36924">
    <property type="entry name" value="ANTITOXIN HIGA-1"/>
    <property type="match status" value="1"/>
</dbReference>
<reference evidence="3 4" key="1">
    <citation type="journal article" date="2008" name="Environ. Microbiol.">
        <title>The genome of Erwinia tasmaniensis strain Et1/99, a non-pathogenic bacterium in the genus Erwinia.</title>
        <authorList>
            <person name="Kube M."/>
            <person name="Migdoll A.M."/>
            <person name="Mueller I."/>
            <person name="Kuhl H."/>
            <person name="Beck A."/>
            <person name="Reinhardt R."/>
            <person name="Geider K."/>
        </authorList>
    </citation>
    <scope>NUCLEOTIDE SEQUENCE [LARGE SCALE GENOMIC DNA]</scope>
    <source>
        <strain evidence="4">DSM 17950 / CFBP 7177 / CIP 109463 / NCPPB 4357 / Et1/99</strain>
        <plasmid evidence="4">pET45</plasmid>
    </source>
</reference>
<dbReference type="InterPro" id="IPR001387">
    <property type="entry name" value="Cro/C1-type_HTH"/>
</dbReference>
<dbReference type="GO" id="GO:0003677">
    <property type="term" value="F:DNA binding"/>
    <property type="evidence" value="ECO:0007669"/>
    <property type="project" value="UniProtKB-KW"/>
</dbReference>
<evidence type="ECO:0000313" key="3">
    <source>
        <dbReference type="EMBL" id="CAO94976.1"/>
    </source>
</evidence>
<keyword evidence="3" id="KW-0614">Plasmid</keyword>
<geneLocation type="plasmid" evidence="3 4">
    <name>pET45</name>
</geneLocation>
<dbReference type="OrthoDB" id="9793869at2"/>
<dbReference type="KEGG" id="eta:ETA_pET450320"/>
<gene>
    <name evidence="3" type="ordered locus">ETA_pET450320</name>
</gene>
<sequence length="103" mass="11378">MKMHNPPHPGTVVADNIAALNLTLRDVAKALDVSPSTLQRLTKEQIAISPEMAVRLSTVIGSSPEWWLRMQDAWSLYHAEHNLDLTRLTRLTPPAANLDSATV</sequence>
<organism evidence="3 4">
    <name type="scientific">Erwinia tasmaniensis (strain DSM 17950 / CFBP 7177 / CIP 109463 / NCPPB 4357 / Et1/99)</name>
    <dbReference type="NCBI Taxonomy" id="465817"/>
    <lineage>
        <taxon>Bacteria</taxon>
        <taxon>Pseudomonadati</taxon>
        <taxon>Pseudomonadota</taxon>
        <taxon>Gammaproteobacteria</taxon>
        <taxon>Enterobacterales</taxon>
        <taxon>Erwiniaceae</taxon>
        <taxon>Erwinia</taxon>
    </lineage>
</organism>
<dbReference type="EMBL" id="CU468132">
    <property type="protein sequence ID" value="CAO94976.1"/>
    <property type="molecule type" value="Genomic_DNA"/>
</dbReference>
<dbReference type="InterPro" id="IPR013430">
    <property type="entry name" value="Toxin_antidote_HigA"/>
</dbReference>